<keyword evidence="1" id="KW-0732">Signal</keyword>
<feature type="chain" id="PRO_5047115879" evidence="1">
    <location>
        <begin position="21"/>
        <end position="256"/>
    </location>
</feature>
<dbReference type="GeneID" id="86156351"/>
<organism evidence="2 3">
    <name type="scientific">Actinobacillus porcinus</name>
    <dbReference type="NCBI Taxonomy" id="51048"/>
    <lineage>
        <taxon>Bacteria</taxon>
        <taxon>Pseudomonadati</taxon>
        <taxon>Pseudomonadota</taxon>
        <taxon>Gammaproteobacteria</taxon>
        <taxon>Pasteurellales</taxon>
        <taxon>Pasteurellaceae</taxon>
        <taxon>Actinobacillus</taxon>
    </lineage>
</organism>
<feature type="signal peptide" evidence="1">
    <location>
        <begin position="1"/>
        <end position="20"/>
    </location>
</feature>
<dbReference type="Proteomes" id="UP000308167">
    <property type="component" value="Unassembled WGS sequence"/>
</dbReference>
<dbReference type="EMBL" id="CABFKI010000015">
    <property type="protein sequence ID" value="VTU09371.1"/>
    <property type="molecule type" value="Genomic_DNA"/>
</dbReference>
<name>A0ABY6TMH0_9PAST</name>
<comment type="caution">
    <text evidence="2">The sequence shown here is derived from an EMBL/GenBank/DDBJ whole genome shotgun (WGS) entry which is preliminary data.</text>
</comment>
<evidence type="ECO:0000313" key="2">
    <source>
        <dbReference type="EMBL" id="VTU09371.1"/>
    </source>
</evidence>
<keyword evidence="3" id="KW-1185">Reference proteome</keyword>
<evidence type="ECO:0000313" key="3">
    <source>
        <dbReference type="Proteomes" id="UP000308167"/>
    </source>
</evidence>
<reference evidence="2 3" key="1">
    <citation type="submission" date="2019-05" db="EMBL/GenBank/DDBJ databases">
        <authorList>
            <consortium name="Pathogen Informatics"/>
        </authorList>
    </citation>
    <scope>NUCLEOTIDE SEQUENCE [LARGE SCALE GENOMIC DNA]</scope>
    <source>
        <strain evidence="2 3">NM319</strain>
    </source>
</reference>
<dbReference type="RefSeq" id="WP_167874954.1">
    <property type="nucleotide sequence ID" value="NZ_CABFKI010000015.1"/>
</dbReference>
<dbReference type="NCBIfam" id="TIGR03759">
    <property type="entry name" value="conj_TIGR03759"/>
    <property type="match status" value="1"/>
</dbReference>
<sequence>MKSRITMLITTTLAMSSAYAVPNQTVNSANLQSLQQAEQQKNTVEKALGQNTTNQLKLSESPWLDWGLTQEEWSQYQQLKAGSRGIWTPNLDPLTMLGIEAKTEQERAHFAELLAKKEYQRVEKEIAFQIAYNRAFERLYPNQLPFSNDGNAGTPVSAVSRVIYFTKLDCDECNKNVGRLLNIVGDKPIDIYFLDSMKDDNKIRDWAVKYQIDIEKVRHRQITLNHDSGYWLKYGQGKMPVAFQISGDNQWKILRY</sequence>
<protein>
    <submittedName>
        <fullName evidence="2">Integrating conjugative element protein, PFL_4693 family</fullName>
    </submittedName>
</protein>
<dbReference type="InterPro" id="IPR022293">
    <property type="entry name" value="Integrating-conj_element"/>
</dbReference>
<evidence type="ECO:0000256" key="1">
    <source>
        <dbReference type="SAM" id="SignalP"/>
    </source>
</evidence>
<accession>A0ABY6TMH0</accession>
<gene>
    <name evidence="2" type="ORF">SAMEA1410922_01985</name>
</gene>
<proteinExistence type="predicted"/>